<comment type="catalytic activity">
    <reaction evidence="14">
        <text>N-succinyl-(2S,6S)-2,6-diaminopimelate + H2O = (2S,6S)-2,6-diaminopimelate + succinate</text>
        <dbReference type="Rhea" id="RHEA:22608"/>
        <dbReference type="ChEBI" id="CHEBI:15377"/>
        <dbReference type="ChEBI" id="CHEBI:30031"/>
        <dbReference type="ChEBI" id="CHEBI:57609"/>
        <dbReference type="ChEBI" id="CHEBI:58087"/>
        <dbReference type="EC" id="3.5.1.18"/>
    </reaction>
</comment>
<evidence type="ECO:0000256" key="13">
    <source>
        <dbReference type="ARBA" id="ARBA00023285"/>
    </source>
</evidence>
<evidence type="ECO:0000256" key="4">
    <source>
        <dbReference type="ARBA" id="ARBA00006247"/>
    </source>
</evidence>
<evidence type="ECO:0000256" key="10">
    <source>
        <dbReference type="ARBA" id="ARBA00022833"/>
    </source>
</evidence>
<sequence>MNKQERIQMLKDVVNINSTNGNEEEVADYLLKRFSEYGILSQKVQYAEKRASLVCQIGIDTGKTLGFSGHMDVVDAGDVSIWKYPPFEATADDGKLYGRGATDMKSGLTAMAIAMMELKQEGKALNGTIKLLATVGEEVGELGAAQLTKEGFADDLDGLIIGEPTGHNIVYAHKGSMNYTVTSYGKNAHSSMPELGNNAINHLVLFCNEVDRYVATLTQKNEILGNLTHNVTVINGGNQVNSIPEKATLQGNIRTTPEVSNERVEEAFGAIIQKLNQQKEVELELVWDYNKQPVFSDKDSTLVKNAQIVAKKQLGEEMPLLGTPGTTDAAEFTKAKKEFPVIVFGPGNTTPHQVNEYVDIDNYLEMINVYKEIAVKFLD</sequence>
<evidence type="ECO:0000256" key="5">
    <source>
        <dbReference type="ARBA" id="ARBA00011921"/>
    </source>
</evidence>
<name>A0A7X1CEL5_9LIST</name>
<comment type="caution">
    <text evidence="15">The sequence shown here is derived from an EMBL/GenBank/DDBJ whole genome shotgun (WGS) entry which is preliminary data.</text>
</comment>
<dbReference type="InterPro" id="IPR036264">
    <property type="entry name" value="Bact_exopeptidase_dim_dom"/>
</dbReference>
<evidence type="ECO:0000256" key="7">
    <source>
        <dbReference type="ARBA" id="ARBA00022605"/>
    </source>
</evidence>
<dbReference type="AlphaFoldDB" id="A0A7X1CEL5"/>
<dbReference type="GO" id="GO:0009014">
    <property type="term" value="F:succinyl-diaminopimelate desuccinylase activity"/>
    <property type="evidence" value="ECO:0007669"/>
    <property type="project" value="UniProtKB-EC"/>
</dbReference>
<evidence type="ECO:0000256" key="6">
    <source>
        <dbReference type="ARBA" id="ARBA00016853"/>
    </source>
</evidence>
<keyword evidence="10" id="KW-0862">Zinc</keyword>
<dbReference type="Gene3D" id="3.30.70.360">
    <property type="match status" value="1"/>
</dbReference>
<dbReference type="CDD" id="cd08659">
    <property type="entry name" value="M20_ArgE_DapE-like"/>
    <property type="match status" value="1"/>
</dbReference>
<evidence type="ECO:0000313" key="16">
    <source>
        <dbReference type="Proteomes" id="UP000541955"/>
    </source>
</evidence>
<dbReference type="PANTHER" id="PTHR43808:SF8">
    <property type="entry name" value="PEPTIDASE M20 DIMERISATION DOMAIN-CONTAINING PROTEIN"/>
    <property type="match status" value="1"/>
</dbReference>
<dbReference type="EMBL" id="JAARRW010000002">
    <property type="protein sequence ID" value="MBC1561480.1"/>
    <property type="molecule type" value="Genomic_DNA"/>
</dbReference>
<organism evidence="15 16">
    <name type="scientific">Listeria booriae</name>
    <dbReference type="NCBI Taxonomy" id="1552123"/>
    <lineage>
        <taxon>Bacteria</taxon>
        <taxon>Bacillati</taxon>
        <taxon>Bacillota</taxon>
        <taxon>Bacilli</taxon>
        <taxon>Bacillales</taxon>
        <taxon>Listeriaceae</taxon>
        <taxon>Listeria</taxon>
    </lineage>
</organism>
<dbReference type="InterPro" id="IPR010182">
    <property type="entry name" value="ArgE/DapE"/>
</dbReference>
<dbReference type="Gene3D" id="3.40.630.10">
    <property type="entry name" value="Zn peptidases"/>
    <property type="match status" value="1"/>
</dbReference>
<evidence type="ECO:0000256" key="12">
    <source>
        <dbReference type="ARBA" id="ARBA00023154"/>
    </source>
</evidence>
<dbReference type="InterPro" id="IPR011650">
    <property type="entry name" value="Peptidase_M20_dimer"/>
</dbReference>
<dbReference type="PROSITE" id="PS00759">
    <property type="entry name" value="ARGE_DAPE_CPG2_2"/>
    <property type="match status" value="1"/>
</dbReference>
<keyword evidence="11" id="KW-0220">Diaminopimelate biosynthesis</keyword>
<evidence type="ECO:0000256" key="8">
    <source>
        <dbReference type="ARBA" id="ARBA00022723"/>
    </source>
</evidence>
<dbReference type="PROSITE" id="PS00758">
    <property type="entry name" value="ARGE_DAPE_CPG2_1"/>
    <property type="match status" value="1"/>
</dbReference>
<dbReference type="InterPro" id="IPR050072">
    <property type="entry name" value="Peptidase_M20A"/>
</dbReference>
<dbReference type="PANTHER" id="PTHR43808">
    <property type="entry name" value="ACETYLORNITHINE DEACETYLASE"/>
    <property type="match status" value="1"/>
</dbReference>
<keyword evidence="12" id="KW-0457">Lysine biosynthesis</keyword>
<dbReference type="InterPro" id="IPR002933">
    <property type="entry name" value="Peptidase_M20"/>
</dbReference>
<proteinExistence type="inferred from homology"/>
<keyword evidence="9" id="KW-0378">Hydrolase</keyword>
<dbReference type="Pfam" id="PF01546">
    <property type="entry name" value="Peptidase_M20"/>
    <property type="match status" value="1"/>
</dbReference>
<protein>
    <recommendedName>
        <fullName evidence="6">Probable succinyl-diaminopimelate desuccinylase</fullName>
        <ecNumber evidence="5">3.5.1.18</ecNumber>
    </recommendedName>
</protein>
<comment type="cofactor">
    <cofactor evidence="1">
        <name>Co(2+)</name>
        <dbReference type="ChEBI" id="CHEBI:48828"/>
    </cofactor>
</comment>
<dbReference type="EC" id="3.5.1.18" evidence="5"/>
<reference evidence="15 16" key="1">
    <citation type="submission" date="2020-03" db="EMBL/GenBank/DDBJ databases">
        <title>Soil Listeria distribution.</title>
        <authorList>
            <person name="Liao J."/>
            <person name="Wiedmann M."/>
        </authorList>
    </citation>
    <scope>NUCLEOTIDE SEQUENCE [LARGE SCALE GENOMIC DNA]</scope>
    <source>
        <strain evidence="15 16">FSL L7-1387</strain>
    </source>
</reference>
<gene>
    <name evidence="15" type="ORF">HB902_05320</name>
</gene>
<dbReference type="Pfam" id="PF07687">
    <property type="entry name" value="M20_dimer"/>
    <property type="match status" value="1"/>
</dbReference>
<keyword evidence="13" id="KW-0170">Cobalt</keyword>
<keyword evidence="8" id="KW-0479">Metal-binding</keyword>
<keyword evidence="7" id="KW-0028">Amino-acid biosynthesis</keyword>
<evidence type="ECO:0000313" key="15">
    <source>
        <dbReference type="EMBL" id="MBC1561480.1"/>
    </source>
</evidence>
<dbReference type="GO" id="GO:0046872">
    <property type="term" value="F:metal ion binding"/>
    <property type="evidence" value="ECO:0007669"/>
    <property type="project" value="UniProtKB-KW"/>
</dbReference>
<dbReference type="SUPFAM" id="SSF53187">
    <property type="entry name" value="Zn-dependent exopeptidases"/>
    <property type="match status" value="1"/>
</dbReference>
<comment type="cofactor">
    <cofactor evidence="2">
        <name>Zn(2+)</name>
        <dbReference type="ChEBI" id="CHEBI:29105"/>
    </cofactor>
</comment>
<dbReference type="GO" id="GO:0019877">
    <property type="term" value="P:diaminopimelate biosynthetic process"/>
    <property type="evidence" value="ECO:0007669"/>
    <property type="project" value="UniProtKB-KW"/>
</dbReference>
<dbReference type="UniPathway" id="UPA00034">
    <property type="reaction ID" value="UER00021"/>
</dbReference>
<dbReference type="RefSeq" id="WP_185428820.1">
    <property type="nucleotide sequence ID" value="NZ_JAARRW010000002.1"/>
</dbReference>
<comment type="similarity">
    <text evidence="4">Belongs to the peptidase M20A family.</text>
</comment>
<evidence type="ECO:0000256" key="9">
    <source>
        <dbReference type="ARBA" id="ARBA00022801"/>
    </source>
</evidence>
<evidence type="ECO:0000256" key="1">
    <source>
        <dbReference type="ARBA" id="ARBA00001941"/>
    </source>
</evidence>
<dbReference type="NCBIfam" id="TIGR01910">
    <property type="entry name" value="DapE-ArgE"/>
    <property type="match status" value="1"/>
</dbReference>
<dbReference type="Proteomes" id="UP000541955">
    <property type="component" value="Unassembled WGS sequence"/>
</dbReference>
<dbReference type="InterPro" id="IPR001261">
    <property type="entry name" value="ArgE/DapE_CS"/>
</dbReference>
<accession>A0A7X1CEL5</accession>
<evidence type="ECO:0000256" key="3">
    <source>
        <dbReference type="ARBA" id="ARBA00005130"/>
    </source>
</evidence>
<evidence type="ECO:0000256" key="11">
    <source>
        <dbReference type="ARBA" id="ARBA00022915"/>
    </source>
</evidence>
<evidence type="ECO:0000256" key="14">
    <source>
        <dbReference type="ARBA" id="ARBA00051301"/>
    </source>
</evidence>
<evidence type="ECO:0000256" key="2">
    <source>
        <dbReference type="ARBA" id="ARBA00001947"/>
    </source>
</evidence>
<comment type="pathway">
    <text evidence="3">Amino-acid biosynthesis; L-lysine biosynthesis via DAP pathway; LL-2,6-diaminopimelate from (S)-tetrahydrodipicolinate (succinylase route): step 3/3.</text>
</comment>
<dbReference type="NCBIfam" id="NF006365">
    <property type="entry name" value="PRK08588.1"/>
    <property type="match status" value="1"/>
</dbReference>
<dbReference type="SUPFAM" id="SSF55031">
    <property type="entry name" value="Bacterial exopeptidase dimerisation domain"/>
    <property type="match status" value="1"/>
</dbReference>
<dbReference type="GO" id="GO:0009089">
    <property type="term" value="P:lysine biosynthetic process via diaminopimelate"/>
    <property type="evidence" value="ECO:0007669"/>
    <property type="project" value="UniProtKB-UniPathway"/>
</dbReference>